<feature type="transmembrane region" description="Helical" evidence="5">
    <location>
        <begin position="424"/>
        <end position="446"/>
    </location>
</feature>
<feature type="transmembrane region" description="Helical" evidence="5">
    <location>
        <begin position="178"/>
        <end position="200"/>
    </location>
</feature>
<dbReference type="VEuPathDB" id="FungiDB:PGUG_03366"/>
<dbReference type="PANTHER" id="PTHR23502">
    <property type="entry name" value="MAJOR FACILITATOR SUPERFAMILY"/>
    <property type="match status" value="1"/>
</dbReference>
<feature type="transmembrane region" description="Helical" evidence="5">
    <location>
        <begin position="148"/>
        <end position="166"/>
    </location>
</feature>
<dbReference type="GO" id="GO:0022857">
    <property type="term" value="F:transmembrane transporter activity"/>
    <property type="evidence" value="ECO:0007669"/>
    <property type="project" value="InterPro"/>
</dbReference>
<feature type="domain" description="Major facilitator superfamily (MFS) profile" evidence="6">
    <location>
        <begin position="51"/>
        <end position="484"/>
    </location>
</feature>
<evidence type="ECO:0000256" key="4">
    <source>
        <dbReference type="ARBA" id="ARBA00023136"/>
    </source>
</evidence>
<evidence type="ECO:0000256" key="3">
    <source>
        <dbReference type="ARBA" id="ARBA00022989"/>
    </source>
</evidence>
<name>A5DJB5_PICGU</name>
<dbReference type="InParanoid" id="A5DJB5"/>
<evidence type="ECO:0000256" key="2">
    <source>
        <dbReference type="ARBA" id="ARBA00022692"/>
    </source>
</evidence>
<feature type="transmembrane region" description="Helical" evidence="5">
    <location>
        <begin position="392"/>
        <end position="417"/>
    </location>
</feature>
<dbReference type="PANTHER" id="PTHR23502:SF190">
    <property type="entry name" value="YALI0F08063P"/>
    <property type="match status" value="1"/>
</dbReference>
<evidence type="ECO:0000259" key="6">
    <source>
        <dbReference type="PROSITE" id="PS50850"/>
    </source>
</evidence>
<accession>A5DJB5</accession>
<dbReference type="RefSeq" id="XP_001483985.2">
    <property type="nucleotide sequence ID" value="XM_001483935.1"/>
</dbReference>
<keyword evidence="3 5" id="KW-1133">Transmembrane helix</keyword>
<feature type="transmembrane region" description="Helical" evidence="5">
    <location>
        <begin position="458"/>
        <end position="478"/>
    </location>
</feature>
<feature type="transmembrane region" description="Helical" evidence="5">
    <location>
        <begin position="365"/>
        <end position="386"/>
    </location>
</feature>
<dbReference type="FunFam" id="1.20.1250.20:FF:000011">
    <property type="entry name" value="MFS multidrug transporter, putative"/>
    <property type="match status" value="1"/>
</dbReference>
<dbReference type="Pfam" id="PF07690">
    <property type="entry name" value="MFS_1"/>
    <property type="match status" value="1"/>
</dbReference>
<dbReference type="GeneID" id="5126116"/>
<feature type="transmembrane region" description="Helical" evidence="5">
    <location>
        <begin position="90"/>
        <end position="108"/>
    </location>
</feature>
<feature type="transmembrane region" description="Helical" evidence="5">
    <location>
        <begin position="212"/>
        <end position="232"/>
    </location>
</feature>
<gene>
    <name evidence="7" type="ORF">PGUG_03366</name>
</gene>
<keyword evidence="8" id="KW-1185">Reference proteome</keyword>
<dbReference type="HOGENOM" id="CLU_008455_11_6_1"/>
<dbReference type="Proteomes" id="UP000001997">
    <property type="component" value="Unassembled WGS sequence"/>
</dbReference>
<sequence length="492" mass="54796">MEDHDTLATEDAEKSNGWKNDFVTDKDGCLTFAADSHLRPINWTRKKKLVHTALFGMTTFAAQLNSTSISTAIIPQLFKEEFGASREVTLLATTFYILGIAFGPMVFAPLSEVYGRKLGVLVPFFLSGVFTFVVACCSTLPAILVFRFIAGFFAGAPVVSSGGVLADIWTPAERGMALGFYAFFVANGPSFGPTISSLLVHASDKIVSWRNPQYFCGLFNFCLFALCEIVCYETYEPLLLAKETKRLRSETRQWYLHCAHDKWTLTSSEMFHVHLLRPFRMLVSPVIFVVAIFASYVFGLFYMLITGIDVVFSITKGWTGTIATLPNISLFLGVSAGLVVNIFWGRIYAKKLKANNGVLIPEQRFPILMYVAWTLPFGIFLFSWTSWKSVHWVVPCIGILFAGLGVIVIFQGCLNYLVDTNRQYAASVIAANTILRSILAAVFPLFSSQLFHNLGIHWGGSLIGFIALAMIPIPWVFYKYGGKLREKYPPGF</sequence>
<dbReference type="EMBL" id="CH408158">
    <property type="protein sequence ID" value="EDK39268.2"/>
    <property type="molecule type" value="Genomic_DNA"/>
</dbReference>
<dbReference type="CDD" id="cd17323">
    <property type="entry name" value="MFS_Tpo1_MDR_like"/>
    <property type="match status" value="1"/>
</dbReference>
<protein>
    <recommendedName>
        <fullName evidence="6">Major facilitator superfamily (MFS) profile domain-containing protein</fullName>
    </recommendedName>
</protein>
<dbReference type="SUPFAM" id="SSF103473">
    <property type="entry name" value="MFS general substrate transporter"/>
    <property type="match status" value="1"/>
</dbReference>
<organism evidence="7 8">
    <name type="scientific">Meyerozyma guilliermondii (strain ATCC 6260 / CBS 566 / DSM 6381 / JCM 1539 / NBRC 10279 / NRRL Y-324)</name>
    <name type="common">Yeast</name>
    <name type="synonym">Candida guilliermondii</name>
    <dbReference type="NCBI Taxonomy" id="294746"/>
    <lineage>
        <taxon>Eukaryota</taxon>
        <taxon>Fungi</taxon>
        <taxon>Dikarya</taxon>
        <taxon>Ascomycota</taxon>
        <taxon>Saccharomycotina</taxon>
        <taxon>Pichiomycetes</taxon>
        <taxon>Debaryomycetaceae</taxon>
        <taxon>Meyerozyma</taxon>
    </lineage>
</organism>
<evidence type="ECO:0000313" key="8">
    <source>
        <dbReference type="Proteomes" id="UP000001997"/>
    </source>
</evidence>
<feature type="transmembrane region" description="Helical" evidence="5">
    <location>
        <begin position="325"/>
        <end position="344"/>
    </location>
</feature>
<feature type="transmembrane region" description="Helical" evidence="5">
    <location>
        <begin position="120"/>
        <end position="142"/>
    </location>
</feature>
<evidence type="ECO:0000256" key="1">
    <source>
        <dbReference type="ARBA" id="ARBA00004141"/>
    </source>
</evidence>
<reference evidence="7 8" key="1">
    <citation type="journal article" date="2009" name="Nature">
        <title>Evolution of pathogenicity and sexual reproduction in eight Candida genomes.</title>
        <authorList>
            <person name="Butler G."/>
            <person name="Rasmussen M.D."/>
            <person name="Lin M.F."/>
            <person name="Santos M.A."/>
            <person name="Sakthikumar S."/>
            <person name="Munro C.A."/>
            <person name="Rheinbay E."/>
            <person name="Grabherr M."/>
            <person name="Forche A."/>
            <person name="Reedy J.L."/>
            <person name="Agrafioti I."/>
            <person name="Arnaud M.B."/>
            <person name="Bates S."/>
            <person name="Brown A.J."/>
            <person name="Brunke S."/>
            <person name="Costanzo M.C."/>
            <person name="Fitzpatrick D.A."/>
            <person name="de Groot P.W."/>
            <person name="Harris D."/>
            <person name="Hoyer L.L."/>
            <person name="Hube B."/>
            <person name="Klis F.M."/>
            <person name="Kodira C."/>
            <person name="Lennard N."/>
            <person name="Logue M.E."/>
            <person name="Martin R."/>
            <person name="Neiman A.M."/>
            <person name="Nikolaou E."/>
            <person name="Quail M.A."/>
            <person name="Quinn J."/>
            <person name="Santos M.C."/>
            <person name="Schmitzberger F.F."/>
            <person name="Sherlock G."/>
            <person name="Shah P."/>
            <person name="Silverstein K.A."/>
            <person name="Skrzypek M.S."/>
            <person name="Soll D."/>
            <person name="Staggs R."/>
            <person name="Stansfield I."/>
            <person name="Stumpf M.P."/>
            <person name="Sudbery P.E."/>
            <person name="Srikantha T."/>
            <person name="Zeng Q."/>
            <person name="Berman J."/>
            <person name="Berriman M."/>
            <person name="Heitman J."/>
            <person name="Gow N.A."/>
            <person name="Lorenz M.C."/>
            <person name="Birren B.W."/>
            <person name="Kellis M."/>
            <person name="Cuomo C.A."/>
        </authorList>
    </citation>
    <scope>NUCLEOTIDE SEQUENCE [LARGE SCALE GENOMIC DNA]</scope>
    <source>
        <strain evidence="8">ATCC 6260 / CBS 566 / DSM 6381 / JCM 1539 / NBRC 10279 / NRRL Y-324</strain>
    </source>
</reference>
<dbReference type="KEGG" id="pgu:PGUG_03366"/>
<proteinExistence type="predicted"/>
<keyword evidence="4 5" id="KW-0472">Membrane</keyword>
<evidence type="ECO:0000256" key="5">
    <source>
        <dbReference type="SAM" id="Phobius"/>
    </source>
</evidence>
<dbReference type="PROSITE" id="PS50850">
    <property type="entry name" value="MFS"/>
    <property type="match status" value="1"/>
</dbReference>
<keyword evidence="2 5" id="KW-0812">Transmembrane</keyword>
<feature type="transmembrane region" description="Helical" evidence="5">
    <location>
        <begin position="282"/>
        <end position="305"/>
    </location>
</feature>
<dbReference type="InterPro" id="IPR011701">
    <property type="entry name" value="MFS"/>
</dbReference>
<dbReference type="Gene3D" id="1.20.1250.20">
    <property type="entry name" value="MFS general substrate transporter like domains"/>
    <property type="match status" value="1"/>
</dbReference>
<dbReference type="GO" id="GO:0005886">
    <property type="term" value="C:plasma membrane"/>
    <property type="evidence" value="ECO:0007669"/>
    <property type="project" value="TreeGrafter"/>
</dbReference>
<dbReference type="OMA" id="PYFISIM"/>
<evidence type="ECO:0000313" key="7">
    <source>
        <dbReference type="EMBL" id="EDK39268.2"/>
    </source>
</evidence>
<dbReference type="InterPro" id="IPR020846">
    <property type="entry name" value="MFS_dom"/>
</dbReference>
<dbReference type="AlphaFoldDB" id="A5DJB5"/>
<comment type="subcellular location">
    <subcellularLocation>
        <location evidence="1">Membrane</location>
        <topology evidence="1">Multi-pass membrane protein</topology>
    </subcellularLocation>
</comment>
<dbReference type="OrthoDB" id="9986881at2759"/>
<dbReference type="eggNOG" id="KOG0255">
    <property type="taxonomic scope" value="Eukaryota"/>
</dbReference>
<feature type="transmembrane region" description="Helical" evidence="5">
    <location>
        <begin position="53"/>
        <end position="78"/>
    </location>
</feature>
<dbReference type="InterPro" id="IPR036259">
    <property type="entry name" value="MFS_trans_sf"/>
</dbReference>